<name>A0A1I6M915_9EURY</name>
<proteinExistence type="predicted"/>
<dbReference type="STRING" id="767519.SAMN05216559_4043"/>
<evidence type="ECO:0000313" key="1">
    <source>
        <dbReference type="EMBL" id="SFS12220.1"/>
    </source>
</evidence>
<keyword evidence="2" id="KW-1185">Reference proteome</keyword>
<organism evidence="1 2">
    <name type="scientific">Halomicrobium zhouii</name>
    <dbReference type="NCBI Taxonomy" id="767519"/>
    <lineage>
        <taxon>Archaea</taxon>
        <taxon>Methanobacteriati</taxon>
        <taxon>Methanobacteriota</taxon>
        <taxon>Stenosarchaea group</taxon>
        <taxon>Halobacteria</taxon>
        <taxon>Halobacteriales</taxon>
        <taxon>Haloarculaceae</taxon>
        <taxon>Halomicrobium</taxon>
    </lineage>
</organism>
<dbReference type="AlphaFoldDB" id="A0A1I6M915"/>
<reference evidence="1 2" key="1">
    <citation type="submission" date="2016-10" db="EMBL/GenBank/DDBJ databases">
        <authorList>
            <person name="de Groot N.N."/>
        </authorList>
    </citation>
    <scope>NUCLEOTIDE SEQUENCE [LARGE SCALE GENOMIC DNA]</scope>
    <source>
        <strain evidence="1 2">CGMCC 1.10457</strain>
    </source>
</reference>
<dbReference type="EMBL" id="FOZK01000005">
    <property type="protein sequence ID" value="SFS12220.1"/>
    <property type="molecule type" value="Genomic_DNA"/>
</dbReference>
<sequence>MSKALVRFRSREPPCAPRFAAVLGGSGFPEPHSPFQSTRISIARAMKALAIDSATPPRSLAVRRATRFLTAPPGRERVAEQ</sequence>
<evidence type="ECO:0000313" key="2">
    <source>
        <dbReference type="Proteomes" id="UP000199062"/>
    </source>
</evidence>
<gene>
    <name evidence="1" type="ORF">SAMN05216559_4043</name>
</gene>
<protein>
    <submittedName>
        <fullName evidence="1">Uncharacterized protein</fullName>
    </submittedName>
</protein>
<accession>A0A1I6M915</accession>
<dbReference type="Proteomes" id="UP000199062">
    <property type="component" value="Unassembled WGS sequence"/>
</dbReference>